<feature type="transmembrane region" description="Helical" evidence="2">
    <location>
        <begin position="45"/>
        <end position="67"/>
    </location>
</feature>
<evidence type="ECO:0000256" key="2">
    <source>
        <dbReference type="SAM" id="Phobius"/>
    </source>
</evidence>
<accession>A0A5M3XM84</accession>
<feature type="region of interest" description="Disordered" evidence="1">
    <location>
        <begin position="98"/>
        <end position="154"/>
    </location>
</feature>
<dbReference type="EMBL" id="BLAF01000031">
    <property type="protein sequence ID" value="GES22487.1"/>
    <property type="molecule type" value="Genomic_DNA"/>
</dbReference>
<feature type="compositionally biased region" description="Basic and acidic residues" evidence="1">
    <location>
        <begin position="98"/>
        <end position="110"/>
    </location>
</feature>
<evidence type="ECO:0000313" key="4">
    <source>
        <dbReference type="Proteomes" id="UP000377595"/>
    </source>
</evidence>
<keyword evidence="4" id="KW-1185">Reference proteome</keyword>
<evidence type="ECO:0000313" key="3">
    <source>
        <dbReference type="EMBL" id="GES22487.1"/>
    </source>
</evidence>
<dbReference type="AlphaFoldDB" id="A0A5M3XM84"/>
<keyword evidence="2" id="KW-1133">Transmembrane helix</keyword>
<keyword evidence="2" id="KW-0812">Transmembrane</keyword>
<evidence type="ECO:0000256" key="1">
    <source>
        <dbReference type="SAM" id="MobiDB-lite"/>
    </source>
</evidence>
<keyword evidence="2" id="KW-0472">Membrane</keyword>
<protein>
    <submittedName>
        <fullName evidence="3">Uncharacterized protein</fullName>
    </submittedName>
</protein>
<organism evidence="3 4">
    <name type="scientific">Acrocarpospora pleiomorpha</name>
    <dbReference type="NCBI Taxonomy" id="90975"/>
    <lineage>
        <taxon>Bacteria</taxon>
        <taxon>Bacillati</taxon>
        <taxon>Actinomycetota</taxon>
        <taxon>Actinomycetes</taxon>
        <taxon>Streptosporangiales</taxon>
        <taxon>Streptosporangiaceae</taxon>
        <taxon>Acrocarpospora</taxon>
    </lineage>
</organism>
<dbReference type="RefSeq" id="WP_155347434.1">
    <property type="nucleotide sequence ID" value="NZ_BAAAHM010000013.1"/>
</dbReference>
<reference evidence="3 4" key="1">
    <citation type="submission" date="2019-10" db="EMBL/GenBank/DDBJ databases">
        <title>Whole genome shotgun sequence of Acrocarpospora pleiomorpha NBRC 16267.</title>
        <authorList>
            <person name="Ichikawa N."/>
            <person name="Kimura A."/>
            <person name="Kitahashi Y."/>
            <person name="Komaki H."/>
            <person name="Oguchi A."/>
        </authorList>
    </citation>
    <scope>NUCLEOTIDE SEQUENCE [LARGE SCALE GENOMIC DNA]</scope>
    <source>
        <strain evidence="3 4">NBRC 16267</strain>
    </source>
</reference>
<proteinExistence type="predicted"/>
<dbReference type="Proteomes" id="UP000377595">
    <property type="component" value="Unassembled WGS sequence"/>
</dbReference>
<name>A0A5M3XM84_9ACTN</name>
<dbReference type="OrthoDB" id="3537644at2"/>
<feature type="compositionally biased region" description="Basic and acidic residues" evidence="1">
    <location>
        <begin position="123"/>
        <end position="139"/>
    </location>
</feature>
<gene>
    <name evidence="3" type="ORF">Aple_053840</name>
</gene>
<sequence length="154" mass="16853">MVLLGLLLIVVAVVVAVQVSMLDSTVSTSVSVLDRTLSFTSVEVFVAGAATALALLLGLALVVGGVHRSALRRRRQREAHLAERDRLSRLESEKRNLEKRLGTVDRDDRPVPAQTRTENATFDPDKTGSFDRVPPDSDKLVAGARHTHRPDENH</sequence>
<comment type="caution">
    <text evidence="3">The sequence shown here is derived from an EMBL/GenBank/DDBJ whole genome shotgun (WGS) entry which is preliminary data.</text>
</comment>